<feature type="region of interest" description="Disordered" evidence="1">
    <location>
        <begin position="50"/>
        <end position="84"/>
    </location>
</feature>
<name>A0A8X6V530_TRICX</name>
<comment type="caution">
    <text evidence="2">The sequence shown here is derived from an EMBL/GenBank/DDBJ whole genome shotgun (WGS) entry which is preliminary data.</text>
</comment>
<accession>A0A8X6V530</accession>
<proteinExistence type="predicted"/>
<evidence type="ECO:0000313" key="2">
    <source>
        <dbReference type="EMBL" id="GFX95297.1"/>
    </source>
</evidence>
<keyword evidence="3" id="KW-1185">Reference proteome</keyword>
<sequence>MALTFQNFTIEEQQGFIQFLTAEGVKPAVSYRRMMIVYVEDCVSDKRVRKGRRSRFRADRKSLVDDPRPGQGRSHRQSRRPSEK</sequence>
<dbReference type="EMBL" id="BMAU01021185">
    <property type="protein sequence ID" value="GFX95297.1"/>
    <property type="molecule type" value="Genomic_DNA"/>
</dbReference>
<dbReference type="AlphaFoldDB" id="A0A8X6V530"/>
<organism evidence="2 3">
    <name type="scientific">Trichonephila clavipes</name>
    <name type="common">Golden silk orbweaver</name>
    <name type="synonym">Nephila clavipes</name>
    <dbReference type="NCBI Taxonomy" id="2585209"/>
    <lineage>
        <taxon>Eukaryota</taxon>
        <taxon>Metazoa</taxon>
        <taxon>Ecdysozoa</taxon>
        <taxon>Arthropoda</taxon>
        <taxon>Chelicerata</taxon>
        <taxon>Arachnida</taxon>
        <taxon>Araneae</taxon>
        <taxon>Araneomorphae</taxon>
        <taxon>Entelegynae</taxon>
        <taxon>Araneoidea</taxon>
        <taxon>Nephilidae</taxon>
        <taxon>Trichonephila</taxon>
    </lineage>
</organism>
<evidence type="ECO:0000256" key="1">
    <source>
        <dbReference type="SAM" id="MobiDB-lite"/>
    </source>
</evidence>
<feature type="compositionally biased region" description="Basic residues" evidence="1">
    <location>
        <begin position="73"/>
        <end position="84"/>
    </location>
</feature>
<feature type="compositionally biased region" description="Basic and acidic residues" evidence="1">
    <location>
        <begin position="56"/>
        <end position="68"/>
    </location>
</feature>
<gene>
    <name evidence="2" type="ORF">TNCV_848871</name>
</gene>
<evidence type="ECO:0000313" key="3">
    <source>
        <dbReference type="Proteomes" id="UP000887159"/>
    </source>
</evidence>
<reference evidence="2" key="1">
    <citation type="submission" date="2020-08" db="EMBL/GenBank/DDBJ databases">
        <title>Multicomponent nature underlies the extraordinary mechanical properties of spider dragline silk.</title>
        <authorList>
            <person name="Kono N."/>
            <person name="Nakamura H."/>
            <person name="Mori M."/>
            <person name="Yoshida Y."/>
            <person name="Ohtoshi R."/>
            <person name="Malay A.D."/>
            <person name="Moran D.A.P."/>
            <person name="Tomita M."/>
            <person name="Numata K."/>
            <person name="Arakawa K."/>
        </authorList>
    </citation>
    <scope>NUCLEOTIDE SEQUENCE</scope>
</reference>
<protein>
    <submittedName>
        <fullName evidence="2">Uncharacterized protein</fullName>
    </submittedName>
</protein>
<dbReference type="Proteomes" id="UP000887159">
    <property type="component" value="Unassembled WGS sequence"/>
</dbReference>